<evidence type="ECO:0000313" key="10">
    <source>
        <dbReference type="EMBL" id="BBB93426.1"/>
    </source>
</evidence>
<dbReference type="InterPro" id="IPR049900">
    <property type="entry name" value="PKS_mFAS_DH"/>
</dbReference>
<dbReference type="InterPro" id="IPR042104">
    <property type="entry name" value="PKS_dehydratase_sf"/>
</dbReference>
<dbReference type="SUPFAM" id="SSF51735">
    <property type="entry name" value="NAD(P)-binding Rossmann-fold domains"/>
    <property type="match status" value="2"/>
</dbReference>
<dbReference type="GO" id="GO:0006633">
    <property type="term" value="P:fatty acid biosynthetic process"/>
    <property type="evidence" value="ECO:0007669"/>
    <property type="project" value="InterPro"/>
</dbReference>
<dbReference type="InterPro" id="IPR050091">
    <property type="entry name" value="PKS_NRPS_Biosynth_Enz"/>
</dbReference>
<dbReference type="GO" id="GO:0005737">
    <property type="term" value="C:cytoplasm"/>
    <property type="evidence" value="ECO:0007669"/>
    <property type="project" value="TreeGrafter"/>
</dbReference>
<feature type="region of interest" description="C-terminal hotdog fold" evidence="6">
    <location>
        <begin position="1094"/>
        <end position="1242"/>
    </location>
</feature>
<comment type="pathway">
    <text evidence="2">Antibiotic biosynthesis; bacillaene biosynthesis.</text>
</comment>
<organism evidence="10 11">
    <name type="scientific">Methylomusa anaerophila</name>
    <dbReference type="NCBI Taxonomy" id="1930071"/>
    <lineage>
        <taxon>Bacteria</taxon>
        <taxon>Bacillati</taxon>
        <taxon>Bacillota</taxon>
        <taxon>Negativicutes</taxon>
        <taxon>Selenomonadales</taxon>
        <taxon>Sporomusaceae</taxon>
        <taxon>Methylomusa</taxon>
    </lineage>
</organism>
<name>A0A348AQS8_9FIRM</name>
<dbReference type="CDD" id="cd08953">
    <property type="entry name" value="KR_2_SDR_x"/>
    <property type="match status" value="1"/>
</dbReference>
<dbReference type="InterPro" id="IPR049552">
    <property type="entry name" value="PKS_DH_N"/>
</dbReference>
<feature type="domain" description="PKS/mFAS DH" evidence="9">
    <location>
        <begin position="970"/>
        <end position="1242"/>
    </location>
</feature>
<dbReference type="EC" id="2.3.1.-" evidence="10"/>
<proteinExistence type="predicted"/>
<dbReference type="InterPro" id="IPR009081">
    <property type="entry name" value="PP-bd_ACP"/>
</dbReference>
<keyword evidence="4" id="KW-0597">Phosphoprotein</keyword>
<dbReference type="InterPro" id="IPR049551">
    <property type="entry name" value="PKS_DH_C"/>
</dbReference>
<feature type="region of interest" description="N-terminal hotdog fold" evidence="6">
    <location>
        <begin position="970"/>
        <end position="1081"/>
    </location>
</feature>
<dbReference type="PROSITE" id="PS50075">
    <property type="entry name" value="CARRIER"/>
    <property type="match status" value="1"/>
</dbReference>
<sequence length="2360" mass="266274">MITFMSHGQGSQNKGMGEALLDEFEDKKNKKMNEDFIAIIGLSCKFPGAEDFEEYMSNLEKGINSISPINENRWSINEFYSQEFNTINKSASMWGGQINNFESFDNNFFNISAKEAKNMDPQQRLLMEQTWKCIENSGIAPEQLKNSRTSVYVGFMGTDYHQYIARMDEPIDSYSCLGNYSCILANRLSYYFGFLGESIAIDAACASSLIAIHKARESLRLRNCDYAIVAGVNLNIHPWKYISFSKSHMLSPDGQCKTFDKNADGYVPGDGVGVLLLQRLTGAVEQSNNIYGVIRGSAVNHSGNTISITAPSVERQKEVILAAYKEADVNPDTISYIEAHGTGTSLGDPIEIAGLTHAFRQFTDKKQFCKIGSVKTNIGHLEAAAGIAGVIKILAMMNKEKIFPTLNIKESNPIIDFENSPFIIADELSEWKPLNNESLRAGISSFGMGGANSHLVLESYKKNNAGIAAVEVENEKDNKNKIFLLSAKTEWSLEAIIKKWKLLLKDSAIPEDKINDICLTLLHGRSHFQYRYGIEISNTIELSNALDKHSITASYLFNKDLKLGIGKIQLTGTNDMGKDILQNAIFQKYINQALEELIGITGNKAINSQYQKNQWPKTYLEIFNIITLSAYIMLLKSVGIQSQYFYGEGIGTWVCLIHSGILKLHDVMMLIMDKNKPDNIEIHLAQTPCYIINKEILPIKFTEKDIKNIFMQTEFIDEDFSRLVSKGRLLSESQFTFKKNMEEWNEELNEYGLDVKGIINSNNSEFFDQKIHKEKAILLVLIISSSLRRLNRKWNFEDNNYGNNYLELILELILKEYISKKQIIDILLNKEITSITSITDAINGNIAASSYEALRNVDILTDSLSAYRSEVKKIINKLLNGECESEIYPEKINILIGNFKRILNETEPLSIAAHELFSESFDKILLRLWLAGVNINWFNYFSQKNYEKVPLPTYIFEYKPFLLPSMQKIHKNNPKQNFIGLKSESQRILLKNDQPIIADHIITDQTIVPAASMIEIVANLLNSHFSYIPVSLTNIIIEHPCIVSDNKELLIDIREEQGQFVIKENEINIAKGSFTKPMEKSKPFSVSKFDETNKIDFFNPDHIYLLFKEHGYNYGPSLQVIKKGWVDKEYYYTKLAEKRQIDYTKTILSANLLDGAFQAVLAYHLTNNSDWAANSLYVPFLIKSMVIYDKLNDSCFIRIHKDSIRQTNDSLITNIEIFNEKAELLLFIKEFTLKQVSNNFLTMHSQKQKRNDSSGNSKLKTYSPYWKEKSIDTKQISTGDKISIIINFDENLEDKFSVNMAKVYKKIFNINIQNFLSVKSGSNSQGIDWELFNNQITNTFTFCLLDDKEIDIYFLCKKCNESTNSTNFIDNTAITNLNLQGLFLTVQAFIRTKKNNSLSFLIVTENCMRVSENDSVIGFANGAIVGLAKTVAREFKNIRVKVMDWDNSNGISDQVNPVLECITTDNEEIIAYRENKRFIQCMKEYTLPDFSNKAKVFDSKGVYLLAGGAGGIGKKITEDIIKHCKSNLIIIGKSDNNEERKKWIKELNTSGTNVEYYSVDISNFSELSIAIKEIKKRYKEIKGVIQMSGILEDSLIWNKTIDSFFRVTAPKILGTTNLHFLTESEPLDFFMVFSSIIAITGNIGQSDYAAANSFIDAFAHYRANGNFNGRTICINWTLWTDGGMGRDQNAVKQLGRIGITGIEASDAIDGFWKLINQGNIQSLVLGNDYEDIRKALGINSSLKATKATVRNEVNEIRTGISNVKDFLATTLTEILEIDKSELNEDAEFAEYGMDSIGIMEFVDKISAKFGDTFHHATVMENPSLKKLSAYIENFLGHESPAEFESTTSNKDIGPLFISPTNSPINNKMDIAVIGMAGRFPQSPNVEQFWDNLQNQKCLIDEVLFDRFDINKYYSRNKGEQGKTYSKWGGFIEDIGCFDAQYFKINEEEAINIDPQQRLFLELVQELLDRCGYSKEELNNSKTSVFVGAHESNYGRKIAGRSKYHGPQGIVNVISNLIPGRVMQYYNLRGSAETVYSACSSSLLAIHKACRALISGECNMSIAGGIELLLDEEWFLGFSDAGVLSAEGKCKVFDKNADGFVLGEGLGSVLLKRLDDALRDGDMICGVIKASAINNDGQTMGLTTPNVFAQKEVICEALELGNIDASSITLYEAHGTGTQLGDPIEVKAASQAFREYTAEKQYCAIGSVKSNVGHLLSAAGIVSFIKVLLALKNQQLPPTINCEEVHPRYDFENSPFYPIKKLNYWTPRNSLRRAAISSFGFGGTNCHMIVDEFVNEKYGYTPYRNPKPLTRFNRKHFMLGDIVCSEHEILPFKIFKGVQNKQISAIKAKEILSKWKEYALS</sequence>
<dbReference type="Pfam" id="PF00109">
    <property type="entry name" value="ketoacyl-synt"/>
    <property type="match status" value="2"/>
</dbReference>
<evidence type="ECO:0000256" key="5">
    <source>
        <dbReference type="ARBA" id="ARBA00022679"/>
    </source>
</evidence>
<dbReference type="GO" id="GO:0005886">
    <property type="term" value="C:plasma membrane"/>
    <property type="evidence" value="ECO:0007669"/>
    <property type="project" value="TreeGrafter"/>
</dbReference>
<gene>
    <name evidence="10" type="primary">pksN_9</name>
    <name evidence="10" type="ORF">MAMMFC1_04143</name>
</gene>
<dbReference type="GO" id="GO:0071770">
    <property type="term" value="P:DIM/DIP cell wall layer assembly"/>
    <property type="evidence" value="ECO:0007669"/>
    <property type="project" value="TreeGrafter"/>
</dbReference>
<dbReference type="InterPro" id="IPR057326">
    <property type="entry name" value="KR_dom"/>
</dbReference>
<dbReference type="InterPro" id="IPR013968">
    <property type="entry name" value="PKS_KR"/>
</dbReference>
<dbReference type="Gene3D" id="1.10.1240.100">
    <property type="match status" value="1"/>
</dbReference>
<dbReference type="OrthoDB" id="1671496at2"/>
<dbReference type="CDD" id="cd00833">
    <property type="entry name" value="PKS"/>
    <property type="match status" value="2"/>
</dbReference>
<dbReference type="Pfam" id="PF21089">
    <property type="entry name" value="PKS_DH_N"/>
    <property type="match status" value="1"/>
</dbReference>
<dbReference type="KEGG" id="mana:MAMMFC1_04143"/>
<dbReference type="Pfam" id="PF22621">
    <property type="entry name" value="CurL-like_PKS_C"/>
    <property type="match status" value="1"/>
</dbReference>
<keyword evidence="11" id="KW-1185">Reference proteome</keyword>
<dbReference type="InterPro" id="IPR014031">
    <property type="entry name" value="Ketoacyl_synth_C"/>
</dbReference>
<dbReference type="InterPro" id="IPR016039">
    <property type="entry name" value="Thiolase-like"/>
</dbReference>
<evidence type="ECO:0000313" key="11">
    <source>
        <dbReference type="Proteomes" id="UP000276437"/>
    </source>
</evidence>
<feature type="domain" description="Carrier" evidence="7">
    <location>
        <begin position="1761"/>
        <end position="1835"/>
    </location>
</feature>
<reference evidence="10 11" key="1">
    <citation type="journal article" date="2018" name="Int. J. Syst. Evol. Microbiol.">
        <title>Methylomusa anaerophila gen. nov., sp. nov., an anaerobic methanol-utilizing bacterium isolated from a microbial fuel cell.</title>
        <authorList>
            <person name="Amano N."/>
            <person name="Yamamuro A."/>
            <person name="Miyahara M."/>
            <person name="Kouzuma A."/>
            <person name="Abe T."/>
            <person name="Watanabe K."/>
        </authorList>
    </citation>
    <scope>NUCLEOTIDE SEQUENCE [LARGE SCALE GENOMIC DNA]</scope>
    <source>
        <strain evidence="10 11">MMFC1</strain>
    </source>
</reference>
<dbReference type="InterPro" id="IPR014030">
    <property type="entry name" value="Ketoacyl_synth_N"/>
</dbReference>
<dbReference type="InterPro" id="IPR036291">
    <property type="entry name" value="NAD(P)-bd_dom_sf"/>
</dbReference>
<dbReference type="FunFam" id="3.40.47.10:FF:000019">
    <property type="entry name" value="Polyketide synthase type I"/>
    <property type="match status" value="1"/>
</dbReference>
<dbReference type="Pfam" id="PF14765">
    <property type="entry name" value="PS-DH"/>
    <property type="match status" value="1"/>
</dbReference>
<dbReference type="Gene3D" id="1.10.1200.10">
    <property type="entry name" value="ACP-like"/>
    <property type="match status" value="1"/>
</dbReference>
<feature type="active site" description="Proton donor; for dehydratase activity" evidence="6">
    <location>
        <position position="1154"/>
    </location>
</feature>
<dbReference type="SMART" id="SM01294">
    <property type="entry name" value="PKS_PP_betabranch"/>
    <property type="match status" value="1"/>
</dbReference>
<keyword evidence="10" id="KW-0012">Acyltransferase</keyword>
<dbReference type="SMART" id="SM00825">
    <property type="entry name" value="PKS_KS"/>
    <property type="match status" value="2"/>
</dbReference>
<dbReference type="EMBL" id="AP018449">
    <property type="protein sequence ID" value="BBB93426.1"/>
    <property type="molecule type" value="Genomic_DNA"/>
</dbReference>
<feature type="domain" description="Ketosynthase family 3 (KS3)" evidence="8">
    <location>
        <begin position="34"/>
        <end position="459"/>
    </location>
</feature>
<comment type="function">
    <text evidence="1">Involved in some intermediate steps for the synthesis of the antibiotic polyketide bacillaene which is involved in secondary metabolism.</text>
</comment>
<accession>A0A348AQS8</accession>
<evidence type="ECO:0000256" key="6">
    <source>
        <dbReference type="PROSITE-ProRule" id="PRU01363"/>
    </source>
</evidence>
<dbReference type="Pfam" id="PF08659">
    <property type="entry name" value="KR"/>
    <property type="match status" value="1"/>
</dbReference>
<dbReference type="Proteomes" id="UP000276437">
    <property type="component" value="Chromosome"/>
</dbReference>
<dbReference type="SUPFAM" id="SSF47336">
    <property type="entry name" value="ACP-like"/>
    <property type="match status" value="1"/>
</dbReference>
<feature type="domain" description="Ketosynthase family 3 (KS3)" evidence="8">
    <location>
        <begin position="1867"/>
        <end position="2291"/>
    </location>
</feature>
<evidence type="ECO:0000256" key="1">
    <source>
        <dbReference type="ARBA" id="ARBA00003299"/>
    </source>
</evidence>
<dbReference type="RefSeq" id="WP_126310249.1">
    <property type="nucleotide sequence ID" value="NZ_AP018449.1"/>
</dbReference>
<evidence type="ECO:0000259" key="7">
    <source>
        <dbReference type="PROSITE" id="PS50075"/>
    </source>
</evidence>
<dbReference type="Gene3D" id="3.10.129.110">
    <property type="entry name" value="Polyketide synthase dehydratase"/>
    <property type="match status" value="1"/>
</dbReference>
<dbReference type="GO" id="GO:0004315">
    <property type="term" value="F:3-oxoacyl-[acyl-carrier-protein] synthase activity"/>
    <property type="evidence" value="ECO:0007669"/>
    <property type="project" value="InterPro"/>
</dbReference>
<feature type="active site" description="Proton acceptor; for dehydratase activity" evidence="6">
    <location>
        <position position="1000"/>
    </location>
</feature>
<dbReference type="PANTHER" id="PTHR43775">
    <property type="entry name" value="FATTY ACID SYNTHASE"/>
    <property type="match status" value="1"/>
</dbReference>
<protein>
    <submittedName>
        <fullName evidence="10">Polyketide synthase PksN</fullName>
        <ecNumber evidence="10">2.3.1.-</ecNumber>
    </submittedName>
</protein>
<dbReference type="PANTHER" id="PTHR43775:SF37">
    <property type="entry name" value="SI:DKEY-61P9.11"/>
    <property type="match status" value="1"/>
</dbReference>
<dbReference type="Pfam" id="PF02801">
    <property type="entry name" value="Ketoacyl-synt_C"/>
    <property type="match status" value="2"/>
</dbReference>
<dbReference type="GO" id="GO:0004312">
    <property type="term" value="F:fatty acid synthase activity"/>
    <property type="evidence" value="ECO:0007669"/>
    <property type="project" value="TreeGrafter"/>
</dbReference>
<dbReference type="PROSITE" id="PS52019">
    <property type="entry name" value="PKS_MFAS_DH"/>
    <property type="match status" value="1"/>
</dbReference>
<evidence type="ECO:0000256" key="3">
    <source>
        <dbReference type="ARBA" id="ARBA00022450"/>
    </source>
</evidence>
<evidence type="ECO:0000259" key="8">
    <source>
        <dbReference type="PROSITE" id="PS52004"/>
    </source>
</evidence>
<dbReference type="Pfam" id="PF00550">
    <property type="entry name" value="PP-binding"/>
    <property type="match status" value="1"/>
</dbReference>
<dbReference type="InterPro" id="IPR018201">
    <property type="entry name" value="Ketoacyl_synth_AS"/>
</dbReference>
<dbReference type="PROSITE" id="PS52004">
    <property type="entry name" value="KS3_2"/>
    <property type="match status" value="2"/>
</dbReference>
<keyword evidence="5 10" id="KW-0808">Transferase</keyword>
<dbReference type="PROSITE" id="PS00606">
    <property type="entry name" value="KS3_1"/>
    <property type="match status" value="2"/>
</dbReference>
<dbReference type="Gene3D" id="3.40.50.720">
    <property type="entry name" value="NAD(P)-binding Rossmann-like Domain"/>
    <property type="match status" value="1"/>
</dbReference>
<dbReference type="SUPFAM" id="SSF53901">
    <property type="entry name" value="Thiolase-like"/>
    <property type="match status" value="2"/>
</dbReference>
<dbReference type="Gene3D" id="3.40.47.10">
    <property type="match status" value="2"/>
</dbReference>
<dbReference type="SMART" id="SM00822">
    <property type="entry name" value="PKS_KR"/>
    <property type="match status" value="1"/>
</dbReference>
<dbReference type="InterPro" id="IPR036736">
    <property type="entry name" value="ACP-like_sf"/>
</dbReference>
<evidence type="ECO:0000256" key="2">
    <source>
        <dbReference type="ARBA" id="ARBA00004789"/>
    </source>
</evidence>
<keyword evidence="3" id="KW-0596">Phosphopantetheine</keyword>
<dbReference type="InterPro" id="IPR020841">
    <property type="entry name" value="PKS_Beta-ketoAc_synthase_dom"/>
</dbReference>
<evidence type="ECO:0000256" key="4">
    <source>
        <dbReference type="ARBA" id="ARBA00022553"/>
    </source>
</evidence>
<evidence type="ECO:0000259" key="9">
    <source>
        <dbReference type="PROSITE" id="PS52019"/>
    </source>
</evidence>